<reference evidence="4" key="1">
    <citation type="submission" date="2015-01" db="EMBL/GenBank/DDBJ databases">
        <authorList>
            <person name="Aksoy S."/>
            <person name="Warren W."/>
            <person name="Wilson R.K."/>
        </authorList>
    </citation>
    <scope>NUCLEOTIDE SEQUENCE [LARGE SCALE GENOMIC DNA]</scope>
    <source>
        <strain evidence="4">IAEA</strain>
    </source>
</reference>
<keyword evidence="2" id="KW-0732">Signal</keyword>
<dbReference type="EMBL" id="JXJN01014321">
    <property type="status" value="NOT_ANNOTATED_CDS"/>
    <property type="molecule type" value="Genomic_DNA"/>
</dbReference>
<proteinExistence type="predicted"/>
<evidence type="ECO:0000313" key="4">
    <source>
        <dbReference type="Proteomes" id="UP000092460"/>
    </source>
</evidence>
<feature type="region of interest" description="Disordered" evidence="1">
    <location>
        <begin position="152"/>
        <end position="175"/>
    </location>
</feature>
<accession>A0A1B0BHE9</accession>
<feature type="chain" id="PRO_5008404873" evidence="2">
    <location>
        <begin position="18"/>
        <end position="175"/>
    </location>
</feature>
<dbReference type="Proteomes" id="UP000092460">
    <property type="component" value="Unassembled WGS sequence"/>
</dbReference>
<reference evidence="3" key="2">
    <citation type="submission" date="2020-05" db="UniProtKB">
        <authorList>
            <consortium name="EnsemblMetazoa"/>
        </authorList>
    </citation>
    <scope>IDENTIFICATION</scope>
    <source>
        <strain evidence="3">IAEA</strain>
    </source>
</reference>
<evidence type="ECO:0000256" key="1">
    <source>
        <dbReference type="SAM" id="MobiDB-lite"/>
    </source>
</evidence>
<organism evidence="3 4">
    <name type="scientific">Glossina palpalis gambiensis</name>
    <dbReference type="NCBI Taxonomy" id="67801"/>
    <lineage>
        <taxon>Eukaryota</taxon>
        <taxon>Metazoa</taxon>
        <taxon>Ecdysozoa</taxon>
        <taxon>Arthropoda</taxon>
        <taxon>Hexapoda</taxon>
        <taxon>Insecta</taxon>
        <taxon>Pterygota</taxon>
        <taxon>Neoptera</taxon>
        <taxon>Endopterygota</taxon>
        <taxon>Diptera</taxon>
        <taxon>Brachycera</taxon>
        <taxon>Muscomorpha</taxon>
        <taxon>Hippoboscoidea</taxon>
        <taxon>Glossinidae</taxon>
        <taxon>Glossina</taxon>
    </lineage>
</organism>
<keyword evidence="4" id="KW-1185">Reference proteome</keyword>
<sequence length="175" mass="19593">MLLLLSLAFNIVSSVLAVESLCNVAVAIAGDVDVDDEVVVSNVPILDKGSETAAETRELVEFIREAAFNTVGDSVLTSVVVVAELNFVMTAINFDSYFMFFSYCWSSQAICYVQCSWHIMFVTLVEKCIQFLFGKLKEEYMYYQQEGSKDANSVSVKQHPRRHVSYPVADQTNKD</sequence>
<dbReference type="EnsemblMetazoa" id="GPPI030159-RA">
    <property type="protein sequence ID" value="GPPI030159-PA"/>
    <property type="gene ID" value="GPPI030159"/>
</dbReference>
<protein>
    <submittedName>
        <fullName evidence="3">Uncharacterized protein</fullName>
    </submittedName>
</protein>
<evidence type="ECO:0000313" key="3">
    <source>
        <dbReference type="EnsemblMetazoa" id="GPPI030159-PA"/>
    </source>
</evidence>
<name>A0A1B0BHE9_9MUSC</name>
<dbReference type="VEuPathDB" id="VectorBase:GPPI030159"/>
<feature type="signal peptide" evidence="2">
    <location>
        <begin position="1"/>
        <end position="17"/>
    </location>
</feature>
<dbReference type="AlphaFoldDB" id="A0A1B0BHE9"/>
<evidence type="ECO:0000256" key="2">
    <source>
        <dbReference type="SAM" id="SignalP"/>
    </source>
</evidence>